<dbReference type="STRING" id="696762.PFRI_19910"/>
<dbReference type="EMBL" id="MLCB01000132">
    <property type="protein sequence ID" value="OJI93763.1"/>
    <property type="molecule type" value="Genomic_DNA"/>
</dbReference>
<reference evidence="1 2" key="1">
    <citation type="submission" date="2016-10" db="EMBL/GenBank/DDBJ databases">
        <title>Genome sequence of Planktotalea frisia SH6-1.</title>
        <authorList>
            <person name="Poehlein A."/>
            <person name="Bakenhus I."/>
            <person name="Voget S."/>
            <person name="Brinkhoff T."/>
            <person name="Simon M."/>
        </authorList>
    </citation>
    <scope>NUCLEOTIDE SEQUENCE [LARGE SCALE GENOMIC DNA]</scope>
    <source>
        <strain evidence="1 2">SH6-1</strain>
    </source>
</reference>
<dbReference type="Proteomes" id="UP000184514">
    <property type="component" value="Unassembled WGS sequence"/>
</dbReference>
<dbReference type="AlphaFoldDB" id="A0A1L9NX44"/>
<comment type="caution">
    <text evidence="1">The sequence shown here is derived from an EMBL/GenBank/DDBJ whole genome shotgun (WGS) entry which is preliminary data.</text>
</comment>
<evidence type="ECO:0000313" key="2">
    <source>
        <dbReference type="Proteomes" id="UP000184514"/>
    </source>
</evidence>
<name>A0A1L9NX44_9RHOB</name>
<dbReference type="OrthoDB" id="7864216at2"/>
<keyword evidence="2" id="KW-1185">Reference proteome</keyword>
<evidence type="ECO:0000313" key="1">
    <source>
        <dbReference type="EMBL" id="OJI93763.1"/>
    </source>
</evidence>
<gene>
    <name evidence="1" type="ORF">PFRI_19910</name>
</gene>
<proteinExistence type="predicted"/>
<sequence>MNTLDAQLLKAHEDDDRPALVALYQEAAKTSNTDDAAGFYLTHAYIFALELGHADAPLLHATLKEMGREA</sequence>
<protein>
    <submittedName>
        <fullName evidence="1">Uncharacterized protein</fullName>
    </submittedName>
</protein>
<accession>A0A1L9NX44</accession>
<dbReference type="RefSeq" id="WP_072630557.1">
    <property type="nucleotide sequence ID" value="NZ_JABBAN010000220.1"/>
</dbReference>
<organism evidence="1 2">
    <name type="scientific">Planktotalea frisia</name>
    <dbReference type="NCBI Taxonomy" id="696762"/>
    <lineage>
        <taxon>Bacteria</taxon>
        <taxon>Pseudomonadati</taxon>
        <taxon>Pseudomonadota</taxon>
        <taxon>Alphaproteobacteria</taxon>
        <taxon>Rhodobacterales</taxon>
        <taxon>Paracoccaceae</taxon>
        <taxon>Planktotalea</taxon>
    </lineage>
</organism>